<organism evidence="1 2">
    <name type="scientific">Lasiodiplodia theobromae</name>
    <dbReference type="NCBI Taxonomy" id="45133"/>
    <lineage>
        <taxon>Eukaryota</taxon>
        <taxon>Fungi</taxon>
        <taxon>Dikarya</taxon>
        <taxon>Ascomycota</taxon>
        <taxon>Pezizomycotina</taxon>
        <taxon>Dothideomycetes</taxon>
        <taxon>Dothideomycetes incertae sedis</taxon>
        <taxon>Botryosphaeriales</taxon>
        <taxon>Botryosphaeriaceae</taxon>
        <taxon>Lasiodiplodia</taxon>
    </lineage>
</organism>
<dbReference type="GO" id="GO:0005737">
    <property type="term" value="C:cytoplasm"/>
    <property type="evidence" value="ECO:0007669"/>
    <property type="project" value="TreeGrafter"/>
</dbReference>
<dbReference type="AlphaFoldDB" id="A0A5N5DPJ4"/>
<comment type="caution">
    <text evidence="1">The sequence shown here is derived from an EMBL/GenBank/DDBJ whole genome shotgun (WGS) entry which is preliminary data.</text>
</comment>
<dbReference type="EMBL" id="VCHE01000010">
    <property type="protein sequence ID" value="KAB2578674.1"/>
    <property type="molecule type" value="Genomic_DNA"/>
</dbReference>
<evidence type="ECO:0000313" key="2">
    <source>
        <dbReference type="Proteomes" id="UP000325902"/>
    </source>
</evidence>
<accession>A0A5N5DPJ4</accession>
<proteinExistence type="predicted"/>
<dbReference type="Proteomes" id="UP000325902">
    <property type="component" value="Unassembled WGS sequence"/>
</dbReference>
<dbReference type="OrthoDB" id="2130169at2759"/>
<dbReference type="Gene3D" id="3.40.50.720">
    <property type="entry name" value="NAD(P)-binding Rossmann-like Domain"/>
    <property type="match status" value="1"/>
</dbReference>
<dbReference type="PANTHER" id="PTHR48079">
    <property type="entry name" value="PROTEIN YEEZ"/>
    <property type="match status" value="1"/>
</dbReference>
<dbReference type="InterPro" id="IPR051783">
    <property type="entry name" value="NAD(P)-dependent_oxidoreduct"/>
</dbReference>
<protein>
    <submittedName>
        <fullName evidence="1">Uncharacterized protein</fullName>
    </submittedName>
</protein>
<gene>
    <name evidence="1" type="ORF">DBV05_g2719</name>
</gene>
<dbReference type="InterPro" id="IPR036291">
    <property type="entry name" value="NAD(P)-bd_dom_sf"/>
</dbReference>
<name>A0A5N5DPJ4_9PEZI</name>
<evidence type="ECO:0000313" key="1">
    <source>
        <dbReference type="EMBL" id="KAB2578674.1"/>
    </source>
</evidence>
<keyword evidence="2" id="KW-1185">Reference proteome</keyword>
<sequence length="365" mass="38936">MTKIFALGATGYIGGDALHAISKAHPEYEWTCLVRNSDKGALVAKQYPKVRLVYGDLDSSELIAEEATKADIVCNWANCDHGGAANAIVSGLSQRSSQGLPSYYVHTSGTAILMIQDQQLQVSGQPSTKIYDDIASIGELTSLPDPAWHRDVDKIVLAAANAPAHPLKTAIVCPPCIYGVGRGPGNTRSVQIPELTRHTLSRGKGFTIGEGQARWCSVHVQDLSAVFLALVADAAAAVEAASSSTTTTTTKATWGPQGYYFAENGEFEWGAIAALIAAECAKKGLVKSAEIDHLTLDDVEKMVGNYLMGPHWGQNSRCRANRARRELGWRPVMLPLEEDIARNVDVEAAALGLKKSHAEVAAGDA</sequence>
<dbReference type="PANTHER" id="PTHR48079:SF6">
    <property type="entry name" value="NAD(P)-BINDING DOMAIN-CONTAINING PROTEIN-RELATED"/>
    <property type="match status" value="1"/>
</dbReference>
<dbReference type="GO" id="GO:0004029">
    <property type="term" value="F:aldehyde dehydrogenase (NAD+) activity"/>
    <property type="evidence" value="ECO:0007669"/>
    <property type="project" value="TreeGrafter"/>
</dbReference>
<reference evidence="1 2" key="1">
    <citation type="journal article" date="2019" name="Sci. Rep.">
        <title>A multi-omics analysis of the grapevine pathogen Lasiodiplodia theobromae reveals that temperature affects the expression of virulence- and pathogenicity-related genes.</title>
        <authorList>
            <person name="Felix C."/>
            <person name="Meneses R."/>
            <person name="Goncalves M.F.M."/>
            <person name="Tilleman L."/>
            <person name="Duarte A.S."/>
            <person name="Jorrin-Novo J.V."/>
            <person name="Van de Peer Y."/>
            <person name="Deforce D."/>
            <person name="Van Nieuwerburgh F."/>
            <person name="Esteves A.C."/>
            <person name="Alves A."/>
        </authorList>
    </citation>
    <scope>NUCLEOTIDE SEQUENCE [LARGE SCALE GENOMIC DNA]</scope>
    <source>
        <strain evidence="1 2">LA-SOL3</strain>
    </source>
</reference>
<dbReference type="SUPFAM" id="SSF51735">
    <property type="entry name" value="NAD(P)-binding Rossmann-fold domains"/>
    <property type="match status" value="1"/>
</dbReference>